<name>I0A2A7_FERFK</name>
<gene>
    <name evidence="1" type="ordered locus">FFONT_1126</name>
</gene>
<sequence length="37" mass="4408">MRVSVVKASPLIFFLVNKDTYRPTFDFTKFMMLYTAE</sequence>
<reference evidence="2" key="1">
    <citation type="submission" date="2012-03" db="EMBL/GenBank/DDBJ databases">
        <title>Fervidicoccus fontis complete genome analysis confirms its distinct phylogenetic position and predicts its environmental function.</title>
        <authorList>
            <person name="Lebedinsky A.V."/>
            <person name="Mardanov A.V."/>
            <person name="Gumerov V.M."/>
            <person name="Beletsky A.V."/>
            <person name="Kublanov I.V."/>
            <person name="Perevalova A.A."/>
            <person name="Bonch-Osmolovskaya E.A."/>
            <person name="Ravin N.V."/>
            <person name="Skryabin K.G."/>
        </authorList>
    </citation>
    <scope>NUCLEOTIDE SEQUENCE [LARGE SCALE GENOMIC DNA]</scope>
    <source>
        <strain evidence="2">DSM 19380 / VKM B-2539 / Kam940</strain>
    </source>
</reference>
<evidence type="ECO:0000313" key="1">
    <source>
        <dbReference type="EMBL" id="AFH43114.1"/>
    </source>
</evidence>
<dbReference type="KEGG" id="ffo:FFONT_1126"/>
<dbReference type="HOGENOM" id="CLU_3338280_0_0_2"/>
<dbReference type="EMBL" id="CP003423">
    <property type="protein sequence ID" value="AFH43114.1"/>
    <property type="molecule type" value="Genomic_DNA"/>
</dbReference>
<proteinExistence type="predicted"/>
<organism evidence="1 2">
    <name type="scientific">Fervidicoccus fontis (strain DSM 19380 / JCM 18336 / VKM B-2539 / Kam940)</name>
    <dbReference type="NCBI Taxonomy" id="1163730"/>
    <lineage>
        <taxon>Archaea</taxon>
        <taxon>Thermoproteota</taxon>
        <taxon>Thermoprotei</taxon>
        <taxon>Fervidicoccales</taxon>
        <taxon>Fervidicoccaceae</taxon>
        <taxon>Fervidicoccus</taxon>
    </lineage>
</organism>
<dbReference type="Proteomes" id="UP000007391">
    <property type="component" value="Chromosome"/>
</dbReference>
<dbReference type="AlphaFoldDB" id="I0A2A7"/>
<dbReference type="InParanoid" id="I0A2A7"/>
<reference evidence="1 2" key="2">
    <citation type="journal article" date="2014" name="Extremophiles">
        <title>Analysis of the complete genome of Fervidococcus fontis confirms the distinct phylogenetic position of the order Fervidicoccales and suggests its environmental function.</title>
        <authorList>
            <person name="Lebedinsky A.V."/>
            <person name="Mardanov A.V."/>
            <person name="Kublanov I.V."/>
            <person name="Gumerov V.M."/>
            <person name="Beletsky A.V."/>
            <person name="Perevalova A.A."/>
            <person name="Bidzhieva S.Kh."/>
            <person name="Bonch-Osmolovskaya E.A."/>
            <person name="Skryabin K.G."/>
            <person name="Ravin N.V."/>
        </authorList>
    </citation>
    <scope>NUCLEOTIDE SEQUENCE [LARGE SCALE GENOMIC DNA]</scope>
    <source>
        <strain evidence="2">DSM 19380 / VKM B-2539 / Kam940</strain>
    </source>
</reference>
<keyword evidence="2" id="KW-1185">Reference proteome</keyword>
<protein>
    <submittedName>
        <fullName evidence="1">Uncharacterized protein</fullName>
    </submittedName>
</protein>
<evidence type="ECO:0000313" key="2">
    <source>
        <dbReference type="Proteomes" id="UP000007391"/>
    </source>
</evidence>
<accession>I0A2A7</accession>